<keyword evidence="1" id="KW-0812">Transmembrane</keyword>
<evidence type="ECO:0000256" key="1">
    <source>
        <dbReference type="SAM" id="Phobius"/>
    </source>
</evidence>
<proteinExistence type="predicted"/>
<gene>
    <name evidence="2" type="ORF">LTR24_009067</name>
</gene>
<sequence length="774" mass="85045">MAEAQYSHVSSEDEAIQGDSAIPLAPLPPAIVCGIGNDKIPLKGVTNGSTGSDRPHARLSTPFAILCRTLRLRLLRLLFASRLNVGFREEKKVAIYRNRFYAVVRSTVHIVPVTAALALVVLNAVQYYVGGELAGPVGQDDQKLNALQFAAKLHELLMIASLGTIVFSYLRRELVFGEGIPYGALCAGLEIDNLSFLYSPELWSAVWADWERRRKKWILLGGLVLITLLGVTVGPSTANLMRPRLDDWPAGGTKYWTTAAPGFVAPTQMLSSSNLDHCAVDTGDMACPHGDWRSIEAQFHAYWPRLGPMGTMPEILSLQSPLSSRTMVVRRRSTKDKTRSIFSNAFTSASTQQSVVADGVAEVGRLWAYAAANSGGRQKFIYRRDASFTVTALQPVTQTRCEETVFGMLRDISDLKFPILANPSCNGDNTGCHVSPTSYKTTTNSTLIGEIQDLLRSGNQPSLLWVEDDDARPENSSAVALAAFPKTNNDDVRLYRCTIDAKMANSTITTTRNLPKVVTGYAPEFKSVGTSNASWSRVALTSPWARLLHPMLVDSDTNMTVFAHTAATAGMWNDTLPADPYNYNFIIESILTLMVTNGIARSTYNDSLTGTLKGPHDPTNPWKGGKWQWYMLPRHSLGFNAPQSIFAELDLQTPNVSMFTMYARVNGYAWSSEGTIQKANMVVLIVYVFVASLHVIYSVSTGTTSSAWDSVPEMVALALQSQRSFAMQNTGAGIDTIAPMKQKVRVRNVDGHLEYIFDDTYLNGGAVRENRKYE</sequence>
<organism evidence="2 3">
    <name type="scientific">Lithohypha guttulata</name>
    <dbReference type="NCBI Taxonomy" id="1690604"/>
    <lineage>
        <taxon>Eukaryota</taxon>
        <taxon>Fungi</taxon>
        <taxon>Dikarya</taxon>
        <taxon>Ascomycota</taxon>
        <taxon>Pezizomycotina</taxon>
        <taxon>Eurotiomycetes</taxon>
        <taxon>Chaetothyriomycetidae</taxon>
        <taxon>Chaetothyriales</taxon>
        <taxon>Trichomeriaceae</taxon>
        <taxon>Lithohypha</taxon>
    </lineage>
</organism>
<name>A0ABR0JY75_9EURO</name>
<dbReference type="Proteomes" id="UP001345013">
    <property type="component" value="Unassembled WGS sequence"/>
</dbReference>
<keyword evidence="1" id="KW-0472">Membrane</keyword>
<evidence type="ECO:0000313" key="2">
    <source>
        <dbReference type="EMBL" id="KAK5079680.1"/>
    </source>
</evidence>
<protein>
    <submittedName>
        <fullName evidence="2">Uncharacterized protein</fullName>
    </submittedName>
</protein>
<keyword evidence="1" id="KW-1133">Transmembrane helix</keyword>
<feature type="transmembrane region" description="Helical" evidence="1">
    <location>
        <begin position="107"/>
        <end position="129"/>
    </location>
</feature>
<feature type="transmembrane region" description="Helical" evidence="1">
    <location>
        <begin position="217"/>
        <end position="235"/>
    </location>
</feature>
<accession>A0ABR0JY75</accession>
<feature type="transmembrane region" description="Helical" evidence="1">
    <location>
        <begin position="149"/>
        <end position="170"/>
    </location>
</feature>
<dbReference type="EMBL" id="JAVRRG010000179">
    <property type="protein sequence ID" value="KAK5079680.1"/>
    <property type="molecule type" value="Genomic_DNA"/>
</dbReference>
<keyword evidence="3" id="KW-1185">Reference proteome</keyword>
<reference evidence="2 3" key="1">
    <citation type="submission" date="2023-08" db="EMBL/GenBank/DDBJ databases">
        <title>Black Yeasts Isolated from many extreme environments.</title>
        <authorList>
            <person name="Coleine C."/>
            <person name="Stajich J.E."/>
            <person name="Selbmann L."/>
        </authorList>
    </citation>
    <scope>NUCLEOTIDE SEQUENCE [LARGE SCALE GENOMIC DNA]</scope>
    <source>
        <strain evidence="2 3">CCFEE 5885</strain>
    </source>
</reference>
<comment type="caution">
    <text evidence="2">The sequence shown here is derived from an EMBL/GenBank/DDBJ whole genome shotgun (WGS) entry which is preliminary data.</text>
</comment>
<evidence type="ECO:0000313" key="3">
    <source>
        <dbReference type="Proteomes" id="UP001345013"/>
    </source>
</evidence>